<proteinExistence type="predicted"/>
<accession>A0ABR4KH31</accession>
<protein>
    <submittedName>
        <fullName evidence="1">Uncharacterized protein</fullName>
    </submittedName>
</protein>
<evidence type="ECO:0000313" key="1">
    <source>
        <dbReference type="EMBL" id="KAL2851589.1"/>
    </source>
</evidence>
<reference evidence="1 2" key="1">
    <citation type="submission" date="2024-07" db="EMBL/GenBank/DDBJ databases">
        <title>Section-level genome sequencing and comparative genomics of Aspergillus sections Usti and Cavernicolus.</title>
        <authorList>
            <consortium name="Lawrence Berkeley National Laboratory"/>
            <person name="Nybo J.L."/>
            <person name="Vesth T.C."/>
            <person name="Theobald S."/>
            <person name="Frisvad J.C."/>
            <person name="Larsen T.O."/>
            <person name="Kjaerboelling I."/>
            <person name="Rothschild-Mancinelli K."/>
            <person name="Lyhne E.K."/>
            <person name="Kogle M.E."/>
            <person name="Barry K."/>
            <person name="Clum A."/>
            <person name="Na H."/>
            <person name="Ledsgaard L."/>
            <person name="Lin J."/>
            <person name="Lipzen A."/>
            <person name="Kuo A."/>
            <person name="Riley R."/>
            <person name="Mondo S."/>
            <person name="Labutti K."/>
            <person name="Haridas S."/>
            <person name="Pangalinan J."/>
            <person name="Salamov A.A."/>
            <person name="Simmons B.A."/>
            <person name="Magnuson J.K."/>
            <person name="Chen J."/>
            <person name="Drula E."/>
            <person name="Henrissat B."/>
            <person name="Wiebenga A."/>
            <person name="Lubbers R.J."/>
            <person name="Gomes A.C."/>
            <person name="Makela M.R."/>
            <person name="Stajich J."/>
            <person name="Grigoriev I.V."/>
            <person name="Mortensen U.H."/>
            <person name="De Vries R.P."/>
            <person name="Baker S.E."/>
            <person name="Andersen M.R."/>
        </authorList>
    </citation>
    <scope>NUCLEOTIDE SEQUENCE [LARGE SCALE GENOMIC DNA]</scope>
    <source>
        <strain evidence="1 2">CBS 123904</strain>
    </source>
</reference>
<gene>
    <name evidence="1" type="ORF">BJY01DRAFT_208927</name>
</gene>
<organism evidence="1 2">
    <name type="scientific">Aspergillus pseudoustus</name>
    <dbReference type="NCBI Taxonomy" id="1810923"/>
    <lineage>
        <taxon>Eukaryota</taxon>
        <taxon>Fungi</taxon>
        <taxon>Dikarya</taxon>
        <taxon>Ascomycota</taxon>
        <taxon>Pezizomycotina</taxon>
        <taxon>Eurotiomycetes</taxon>
        <taxon>Eurotiomycetidae</taxon>
        <taxon>Eurotiales</taxon>
        <taxon>Aspergillaceae</taxon>
        <taxon>Aspergillus</taxon>
        <taxon>Aspergillus subgen. Nidulantes</taxon>
    </lineage>
</organism>
<dbReference type="EMBL" id="JBFXLU010000029">
    <property type="protein sequence ID" value="KAL2851589.1"/>
    <property type="molecule type" value="Genomic_DNA"/>
</dbReference>
<comment type="caution">
    <text evidence="1">The sequence shown here is derived from an EMBL/GenBank/DDBJ whole genome shotgun (WGS) entry which is preliminary data.</text>
</comment>
<dbReference type="Proteomes" id="UP001610446">
    <property type="component" value="Unassembled WGS sequence"/>
</dbReference>
<name>A0ABR4KH31_9EURO</name>
<keyword evidence="2" id="KW-1185">Reference proteome</keyword>
<evidence type="ECO:0000313" key="2">
    <source>
        <dbReference type="Proteomes" id="UP001610446"/>
    </source>
</evidence>
<sequence>MKGRNNRQACTWKQVIPSCSDTGRQDSSQAIAFSSAAGFCCRKRETLLTCCCIGPCTSVAASVYLSLFERFSVFEPLTNESRWALFPVA</sequence>